<dbReference type="Proteomes" id="UP000681722">
    <property type="component" value="Unassembled WGS sequence"/>
</dbReference>
<comment type="caution">
    <text evidence="1">The sequence shown here is derived from an EMBL/GenBank/DDBJ whole genome shotgun (WGS) entry which is preliminary data.</text>
</comment>
<gene>
    <name evidence="1" type="ORF">GPM918_LOCUS37939</name>
    <name evidence="2" type="ORF">SRO942_LOCUS38722</name>
</gene>
<dbReference type="EMBL" id="CAJNOQ010024589">
    <property type="protein sequence ID" value="CAF1528919.1"/>
    <property type="molecule type" value="Genomic_DNA"/>
</dbReference>
<sequence>MQRECLRHYWLICTTKTLNRVQEFSHEILRVTEQELLNILQILRTVDYKLKLASILKEFPFYHFEPTLYPNNRSQLIESINNFNEMSNQVNLLETFKHLSNSSFFNENQTNLLQNLFTDADQLDMVNDFLFIFQHNLNLINMDEKHLDTLTKQIEKIEHVLIQIPRSYLYDITFNFSIVVEKIKINHFITPDKSDVLDIIYQSKSRNYLLNFHSSTPYEKKNFIYTIEQQIDAFNTFYDPILVEEIFNKLENCQDINSWCENKKLIEFIRWTTDNLERFEHNTIENILQKITISDLCNALQFLKDNF</sequence>
<protein>
    <submittedName>
        <fullName evidence="1">Uncharacterized protein</fullName>
    </submittedName>
</protein>
<reference evidence="1" key="1">
    <citation type="submission" date="2021-02" db="EMBL/GenBank/DDBJ databases">
        <authorList>
            <person name="Nowell W R."/>
        </authorList>
    </citation>
    <scope>NUCLEOTIDE SEQUENCE</scope>
</reference>
<dbReference type="EMBL" id="CAJOBC010090158">
    <property type="protein sequence ID" value="CAF4388023.1"/>
    <property type="molecule type" value="Genomic_DNA"/>
</dbReference>
<evidence type="ECO:0000313" key="2">
    <source>
        <dbReference type="EMBL" id="CAF4388023.1"/>
    </source>
</evidence>
<dbReference type="AlphaFoldDB" id="A0A815V2E5"/>
<evidence type="ECO:0000313" key="1">
    <source>
        <dbReference type="EMBL" id="CAF1528919.1"/>
    </source>
</evidence>
<organism evidence="1 3">
    <name type="scientific">Didymodactylos carnosus</name>
    <dbReference type="NCBI Taxonomy" id="1234261"/>
    <lineage>
        <taxon>Eukaryota</taxon>
        <taxon>Metazoa</taxon>
        <taxon>Spiralia</taxon>
        <taxon>Gnathifera</taxon>
        <taxon>Rotifera</taxon>
        <taxon>Eurotatoria</taxon>
        <taxon>Bdelloidea</taxon>
        <taxon>Philodinida</taxon>
        <taxon>Philodinidae</taxon>
        <taxon>Didymodactylos</taxon>
    </lineage>
</organism>
<accession>A0A815V2E5</accession>
<dbReference type="Proteomes" id="UP000663829">
    <property type="component" value="Unassembled WGS sequence"/>
</dbReference>
<name>A0A815V2E5_9BILA</name>
<evidence type="ECO:0000313" key="3">
    <source>
        <dbReference type="Proteomes" id="UP000663829"/>
    </source>
</evidence>
<keyword evidence="3" id="KW-1185">Reference proteome</keyword>
<proteinExistence type="predicted"/>